<dbReference type="Gene3D" id="3.40.50.1820">
    <property type="entry name" value="alpha/beta hydrolase"/>
    <property type="match status" value="1"/>
</dbReference>
<evidence type="ECO:0000313" key="4">
    <source>
        <dbReference type="Proteomes" id="UP000829476"/>
    </source>
</evidence>
<organism evidence="3 4">
    <name type="scientific">Zhouia spongiae</name>
    <dbReference type="NCBI Taxonomy" id="2202721"/>
    <lineage>
        <taxon>Bacteria</taxon>
        <taxon>Pseudomonadati</taxon>
        <taxon>Bacteroidota</taxon>
        <taxon>Flavobacteriia</taxon>
        <taxon>Flavobacteriales</taxon>
        <taxon>Flavobacteriaceae</taxon>
        <taxon>Zhouia</taxon>
    </lineage>
</organism>
<dbReference type="GO" id="GO:0016787">
    <property type="term" value="F:hydrolase activity"/>
    <property type="evidence" value="ECO:0007669"/>
    <property type="project" value="UniProtKB-KW"/>
</dbReference>
<dbReference type="InterPro" id="IPR000801">
    <property type="entry name" value="Esterase-like"/>
</dbReference>
<dbReference type="Pfam" id="PF00756">
    <property type="entry name" value="Esterase"/>
    <property type="match status" value="1"/>
</dbReference>
<dbReference type="InterPro" id="IPR029058">
    <property type="entry name" value="AB_hydrolase_fold"/>
</dbReference>
<dbReference type="InterPro" id="IPR052558">
    <property type="entry name" value="Siderophore_Hydrolase_D"/>
</dbReference>
<accession>A0ABY3YRC5</accession>
<evidence type="ECO:0000313" key="3">
    <source>
        <dbReference type="EMBL" id="UNZ00310.1"/>
    </source>
</evidence>
<reference evidence="3 4" key="1">
    <citation type="journal article" date="2018" name="Int. J. Syst. Evol. Microbiol.">
        <title>Zhouia spongiae sp. nov., isolated from a marine sponge.</title>
        <authorList>
            <person name="Zhuang L."/>
            <person name="Lin B."/>
            <person name="Qin F."/>
            <person name="Luo L."/>
        </authorList>
    </citation>
    <scope>NUCLEOTIDE SEQUENCE [LARGE SCALE GENOMIC DNA]</scope>
    <source>
        <strain evidence="3 4">HN-Y44</strain>
    </source>
</reference>
<evidence type="ECO:0000256" key="1">
    <source>
        <dbReference type="ARBA" id="ARBA00005622"/>
    </source>
</evidence>
<gene>
    <name evidence="3" type="ORF">MQE36_08215</name>
</gene>
<dbReference type="RefSeq" id="WP_242938677.1">
    <property type="nucleotide sequence ID" value="NZ_CP094326.1"/>
</dbReference>
<keyword evidence="4" id="KW-1185">Reference proteome</keyword>
<evidence type="ECO:0000256" key="2">
    <source>
        <dbReference type="ARBA" id="ARBA00022801"/>
    </source>
</evidence>
<keyword evidence="2 3" id="KW-0378">Hydrolase</keyword>
<comment type="similarity">
    <text evidence="1">Belongs to the esterase D family.</text>
</comment>
<proteinExistence type="inferred from homology"/>
<dbReference type="Proteomes" id="UP000829476">
    <property type="component" value="Chromosome"/>
</dbReference>
<dbReference type="SUPFAM" id="SSF53474">
    <property type="entry name" value="alpha/beta-Hydrolases"/>
    <property type="match status" value="1"/>
</dbReference>
<dbReference type="EMBL" id="CP094326">
    <property type="protein sequence ID" value="UNZ00310.1"/>
    <property type="molecule type" value="Genomic_DNA"/>
</dbReference>
<protein>
    <submittedName>
        <fullName evidence="3">Alpha/beta hydrolase-fold protein</fullName>
    </submittedName>
</protein>
<dbReference type="PANTHER" id="PTHR40841">
    <property type="entry name" value="SIDEROPHORE TRIACETYLFUSARININE C ESTERASE"/>
    <property type="match status" value="1"/>
</dbReference>
<name>A0ABY3YRC5_9FLAO</name>
<sequence length="270" mass="31000">MKKRVLNYLLVCSIIVVGLCVQGCDKEELSARTNNDSFVITSNYTQTKYRINILYPKGYQPSKSYHTIYLLDGDDYFNETANVITAQEKDDYVLIGIGYAGKNKRGTDYSYPWDKDFSGNSGGAKEFIDFINGELIPEIESKLKIMSSDRTLFGHSLGGYFALYILFQQEKNNPFDHIIAASANIMWYNAYLLDLEQKYYDKKKELNKSLYLSVGDLEGASQNLFHDAFVKQLKKRFYIGLDFTGERLRNTSHRNSPIISFKNGLTKIFE</sequence>
<dbReference type="PANTHER" id="PTHR40841:SF2">
    <property type="entry name" value="SIDEROPHORE-DEGRADING ESTERASE (EUROFUNG)"/>
    <property type="match status" value="1"/>
</dbReference>